<dbReference type="SUPFAM" id="SSF49842">
    <property type="entry name" value="TNF-like"/>
    <property type="match status" value="1"/>
</dbReference>
<dbReference type="PANTHER" id="PTHR15427">
    <property type="entry name" value="EMILIN ELASTIN MICROFIBRIL INTERFACE-LOCATED PROTEIN ELASTIN MICROFIBRIL INTERFACER"/>
    <property type="match status" value="1"/>
</dbReference>
<dbReference type="AlphaFoldDB" id="A0A0B6ZJ78"/>
<dbReference type="EMBL" id="HACG01021703">
    <property type="protein sequence ID" value="CEK68568.1"/>
    <property type="molecule type" value="Transcribed_RNA"/>
</dbReference>
<sequence length="153" mass="16297">MLLTVVIGISLLALISAQQVPGNVAFTAAITEDRTVNAGNTIVFNTVLNNIGTGYDPITGVFTAPRGGVYTIAFNAVTQANSKVYVDLVHNDVYQVSAYGSSGWGSYATASTTLNLRLKKGDRVVIKARHTAYLYAEPKEIYATFTGFLVGLV</sequence>
<evidence type="ECO:0000259" key="4">
    <source>
        <dbReference type="PROSITE" id="PS50871"/>
    </source>
</evidence>
<keyword evidence="3" id="KW-0732">Signal</keyword>
<dbReference type="PROSITE" id="PS50871">
    <property type="entry name" value="C1Q"/>
    <property type="match status" value="1"/>
</dbReference>
<dbReference type="Pfam" id="PF00386">
    <property type="entry name" value="C1q"/>
    <property type="match status" value="1"/>
</dbReference>
<gene>
    <name evidence="5" type="primary">ORF66799</name>
</gene>
<dbReference type="PRINTS" id="PR00007">
    <property type="entry name" value="COMPLEMNTC1Q"/>
</dbReference>
<evidence type="ECO:0000313" key="5">
    <source>
        <dbReference type="EMBL" id="CEK68568.1"/>
    </source>
</evidence>
<reference evidence="5" key="1">
    <citation type="submission" date="2014-12" db="EMBL/GenBank/DDBJ databases">
        <title>Insight into the proteome of Arion vulgaris.</title>
        <authorList>
            <person name="Aradska J."/>
            <person name="Bulat T."/>
            <person name="Smidak R."/>
            <person name="Sarate P."/>
            <person name="Gangsoo J."/>
            <person name="Sialana F."/>
            <person name="Bilban M."/>
            <person name="Lubec G."/>
        </authorList>
    </citation>
    <scope>NUCLEOTIDE SEQUENCE</scope>
    <source>
        <tissue evidence="5">Skin</tissue>
    </source>
</reference>
<accession>A0A0B6ZJ78</accession>
<dbReference type="InterPro" id="IPR001073">
    <property type="entry name" value="C1q_dom"/>
</dbReference>
<proteinExistence type="predicted"/>
<name>A0A0B6ZJ78_9EUPU</name>
<keyword evidence="2" id="KW-0964">Secreted</keyword>
<evidence type="ECO:0000256" key="2">
    <source>
        <dbReference type="ARBA" id="ARBA00022525"/>
    </source>
</evidence>
<dbReference type="InterPro" id="IPR008983">
    <property type="entry name" value="Tumour_necrosis_fac-like_dom"/>
</dbReference>
<protein>
    <recommendedName>
        <fullName evidence="4">C1q domain-containing protein</fullName>
    </recommendedName>
</protein>
<dbReference type="InterPro" id="IPR050392">
    <property type="entry name" value="Collagen/C1q_domain"/>
</dbReference>
<dbReference type="GO" id="GO:0005581">
    <property type="term" value="C:collagen trimer"/>
    <property type="evidence" value="ECO:0007669"/>
    <property type="project" value="UniProtKB-KW"/>
</dbReference>
<dbReference type="SMART" id="SM00110">
    <property type="entry name" value="C1Q"/>
    <property type="match status" value="1"/>
</dbReference>
<feature type="chain" id="PRO_5002112304" description="C1q domain-containing protein" evidence="3">
    <location>
        <begin position="18"/>
        <end position="153"/>
    </location>
</feature>
<evidence type="ECO:0000256" key="1">
    <source>
        <dbReference type="ARBA" id="ARBA00004613"/>
    </source>
</evidence>
<organism evidence="5">
    <name type="scientific">Arion vulgaris</name>
    <dbReference type="NCBI Taxonomy" id="1028688"/>
    <lineage>
        <taxon>Eukaryota</taxon>
        <taxon>Metazoa</taxon>
        <taxon>Spiralia</taxon>
        <taxon>Lophotrochozoa</taxon>
        <taxon>Mollusca</taxon>
        <taxon>Gastropoda</taxon>
        <taxon>Heterobranchia</taxon>
        <taxon>Euthyneura</taxon>
        <taxon>Panpulmonata</taxon>
        <taxon>Eupulmonata</taxon>
        <taxon>Stylommatophora</taxon>
        <taxon>Helicina</taxon>
        <taxon>Arionoidea</taxon>
        <taxon>Arionidae</taxon>
        <taxon>Arion</taxon>
    </lineage>
</organism>
<feature type="signal peptide" evidence="3">
    <location>
        <begin position="1"/>
        <end position="17"/>
    </location>
</feature>
<dbReference type="PANTHER" id="PTHR15427:SF33">
    <property type="entry name" value="COLLAGEN IV NC1 DOMAIN-CONTAINING PROTEIN"/>
    <property type="match status" value="1"/>
</dbReference>
<comment type="subcellular location">
    <subcellularLocation>
        <location evidence="1">Secreted</location>
    </subcellularLocation>
</comment>
<feature type="domain" description="C1q" evidence="4">
    <location>
        <begin position="19"/>
        <end position="153"/>
    </location>
</feature>
<dbReference type="Gene3D" id="2.60.120.40">
    <property type="match status" value="1"/>
</dbReference>
<evidence type="ECO:0000256" key="3">
    <source>
        <dbReference type="SAM" id="SignalP"/>
    </source>
</evidence>